<dbReference type="SUPFAM" id="SSF55021">
    <property type="entry name" value="ACT-like"/>
    <property type="match status" value="2"/>
</dbReference>
<dbReference type="EMBL" id="JAYGII010000001">
    <property type="protein sequence ID" value="MEA5444305.1"/>
    <property type="molecule type" value="Genomic_DNA"/>
</dbReference>
<dbReference type="InterPro" id="IPR050990">
    <property type="entry name" value="UPF0237/GcvR_regulator"/>
</dbReference>
<dbReference type="InterPro" id="IPR045865">
    <property type="entry name" value="ACT-like_dom_sf"/>
</dbReference>
<dbReference type="Proteomes" id="UP001302316">
    <property type="component" value="Unassembled WGS sequence"/>
</dbReference>
<dbReference type="GO" id="GO:0005737">
    <property type="term" value="C:cytoplasm"/>
    <property type="evidence" value="ECO:0007669"/>
    <property type="project" value="UniProtKB-SubCell"/>
</dbReference>
<sequence length="176" mass="19934">MNQSLIISALGSNRPGLLEGLTRHISQSGCNVSHSRCSLIDGHVLFVARLTGSWDTLARLEASAERLRRELDLDLQLRRIESRPERSHRLPYTVDIVARDRTGTLTELLSFFSEYEVEVAEVVTQSYVSDHTDTPMATIQMTVHIPDAQPLTLVRDHFMELCDRLNLDGLMEPIKH</sequence>
<keyword evidence="1" id="KW-0804">Transcription</keyword>
<proteinExistence type="predicted"/>
<dbReference type="InterPro" id="IPR016867">
    <property type="entry name" value="GcvR"/>
</dbReference>
<evidence type="ECO:0000313" key="4">
    <source>
        <dbReference type="Proteomes" id="UP001302316"/>
    </source>
</evidence>
<evidence type="ECO:0000313" key="3">
    <source>
        <dbReference type="EMBL" id="MEA5444305.1"/>
    </source>
</evidence>
<dbReference type="AlphaFoldDB" id="A0AAP6JCM2"/>
<dbReference type="PANTHER" id="PTHR34875">
    <property type="entry name" value="UPF0237 PROTEIN MJ1558"/>
    <property type="match status" value="1"/>
</dbReference>
<name>A0AAP6JCM2_9GAMM</name>
<keyword evidence="4" id="KW-1185">Reference proteome</keyword>
<organism evidence="3 4">
    <name type="scientific">Natronospira elongata</name>
    <dbReference type="NCBI Taxonomy" id="3110268"/>
    <lineage>
        <taxon>Bacteria</taxon>
        <taxon>Pseudomonadati</taxon>
        <taxon>Pseudomonadota</taxon>
        <taxon>Gammaproteobacteria</taxon>
        <taxon>Natronospirales</taxon>
        <taxon>Natronospiraceae</taxon>
        <taxon>Natronospira</taxon>
    </lineage>
</organism>
<evidence type="ECO:0000256" key="1">
    <source>
        <dbReference type="PIRNR" id="PIRNR028103"/>
    </source>
</evidence>
<protein>
    <recommendedName>
        <fullName evidence="1">Glycine cleavage system transcriptional repressor</fullName>
    </recommendedName>
</protein>
<dbReference type="PROSITE" id="PS51671">
    <property type="entry name" value="ACT"/>
    <property type="match status" value="1"/>
</dbReference>
<dbReference type="Pfam" id="PF13740">
    <property type="entry name" value="ACT_6"/>
    <property type="match status" value="1"/>
</dbReference>
<reference evidence="3 4" key="1">
    <citation type="submission" date="2023-12" db="EMBL/GenBank/DDBJ databases">
        <title>Whole-genome sequencing of halo(alkali)philic microorganisms from hypersaline lakes.</title>
        <authorList>
            <person name="Sorokin D.Y."/>
            <person name="Merkel A.Y."/>
            <person name="Messina E."/>
            <person name="Yakimov M."/>
        </authorList>
    </citation>
    <scope>NUCLEOTIDE SEQUENCE [LARGE SCALE GENOMIC DNA]</scope>
    <source>
        <strain evidence="3 4">AB-CW1</strain>
    </source>
</reference>
<dbReference type="InterPro" id="IPR002912">
    <property type="entry name" value="ACT_dom"/>
</dbReference>
<keyword evidence="1" id="KW-0678">Repressor</keyword>
<accession>A0AAP6JCM2</accession>
<dbReference type="GO" id="GO:0006355">
    <property type="term" value="P:regulation of DNA-templated transcription"/>
    <property type="evidence" value="ECO:0007669"/>
    <property type="project" value="UniProtKB-UniRule"/>
</dbReference>
<dbReference type="PIRSF" id="PIRSF028103">
    <property type="entry name" value="GcvR"/>
    <property type="match status" value="1"/>
</dbReference>
<dbReference type="Gene3D" id="3.30.70.260">
    <property type="match status" value="2"/>
</dbReference>
<gene>
    <name evidence="3" type="ORF">VCB98_00540</name>
</gene>
<dbReference type="PANTHER" id="PTHR34875:SF5">
    <property type="entry name" value="GLYCINE CLEAVAGE SYSTEM TRANSCRIPTIONAL REPRESSOR"/>
    <property type="match status" value="1"/>
</dbReference>
<evidence type="ECO:0000259" key="2">
    <source>
        <dbReference type="PROSITE" id="PS51671"/>
    </source>
</evidence>
<comment type="caution">
    <text evidence="3">The sequence shown here is derived from an EMBL/GenBank/DDBJ whole genome shotgun (WGS) entry which is preliminary data.</text>
</comment>
<dbReference type="RefSeq" id="WP_346049362.1">
    <property type="nucleotide sequence ID" value="NZ_JAYGII010000001.1"/>
</dbReference>
<comment type="subcellular location">
    <subcellularLocation>
        <location evidence="1">Cytoplasm</location>
    </subcellularLocation>
</comment>
<keyword evidence="1" id="KW-0963">Cytoplasm</keyword>
<feature type="domain" description="ACT" evidence="2">
    <location>
        <begin position="6"/>
        <end position="82"/>
    </location>
</feature>